<name>Q54JZ5_DICDI</name>
<dbReference type="HOGENOM" id="CLU_2965690_0_0_1"/>
<dbReference type="Proteomes" id="UP000002195">
    <property type="component" value="Unassembled WGS sequence"/>
</dbReference>
<dbReference type="EMBL" id="AAFI02000104">
    <property type="protein sequence ID" value="EAL63506.1"/>
    <property type="molecule type" value="Genomic_DNA"/>
</dbReference>
<evidence type="ECO:0000313" key="2">
    <source>
        <dbReference type="Proteomes" id="UP000002195"/>
    </source>
</evidence>
<gene>
    <name evidence="1" type="ORF">DDB_G0287719</name>
</gene>
<keyword evidence="2" id="KW-1185">Reference proteome</keyword>
<dbReference type="PaxDb" id="44689-DDB0187590"/>
<comment type="caution">
    <text evidence="1">The sequence shown here is derived from an EMBL/GenBank/DDBJ whole genome shotgun (WGS) entry which is preliminary data.</text>
</comment>
<accession>Q54JZ5</accession>
<evidence type="ECO:0000313" key="1">
    <source>
        <dbReference type="EMBL" id="EAL63506.1"/>
    </source>
</evidence>
<organism evidence="1 2">
    <name type="scientific">Dictyostelium discoideum</name>
    <name type="common">Social amoeba</name>
    <dbReference type="NCBI Taxonomy" id="44689"/>
    <lineage>
        <taxon>Eukaryota</taxon>
        <taxon>Amoebozoa</taxon>
        <taxon>Evosea</taxon>
        <taxon>Eumycetozoa</taxon>
        <taxon>Dictyostelia</taxon>
        <taxon>Dictyosteliales</taxon>
        <taxon>Dictyosteliaceae</taxon>
        <taxon>Dictyostelium</taxon>
    </lineage>
</organism>
<dbReference type="GeneID" id="8626262"/>
<dbReference type="dictyBase" id="DDB_G0287719"/>
<reference evidence="1 2" key="1">
    <citation type="journal article" date="2005" name="Nature">
        <title>The genome of the social amoeba Dictyostelium discoideum.</title>
        <authorList>
            <consortium name="The Dictyostelium discoideum Sequencing Consortium"/>
            <person name="Eichinger L."/>
            <person name="Pachebat J.A."/>
            <person name="Glockner G."/>
            <person name="Rajandream M.A."/>
            <person name="Sucgang R."/>
            <person name="Berriman M."/>
            <person name="Song J."/>
            <person name="Olsen R."/>
            <person name="Szafranski K."/>
            <person name="Xu Q."/>
            <person name="Tunggal B."/>
            <person name="Kummerfeld S."/>
            <person name="Madera M."/>
            <person name="Konfortov B.A."/>
            <person name="Rivero F."/>
            <person name="Bankier A.T."/>
            <person name="Lehmann R."/>
            <person name="Hamlin N."/>
            <person name="Davies R."/>
            <person name="Gaudet P."/>
            <person name="Fey P."/>
            <person name="Pilcher K."/>
            <person name="Chen G."/>
            <person name="Saunders D."/>
            <person name="Sodergren E."/>
            <person name="Davis P."/>
            <person name="Kerhornou A."/>
            <person name="Nie X."/>
            <person name="Hall N."/>
            <person name="Anjard C."/>
            <person name="Hemphill L."/>
            <person name="Bason N."/>
            <person name="Farbrother P."/>
            <person name="Desany B."/>
            <person name="Just E."/>
            <person name="Morio T."/>
            <person name="Rost R."/>
            <person name="Churcher C."/>
            <person name="Cooper J."/>
            <person name="Haydock S."/>
            <person name="van Driessche N."/>
            <person name="Cronin A."/>
            <person name="Goodhead I."/>
            <person name="Muzny D."/>
            <person name="Mourier T."/>
            <person name="Pain A."/>
            <person name="Lu M."/>
            <person name="Harper D."/>
            <person name="Lindsay R."/>
            <person name="Hauser H."/>
            <person name="James K."/>
            <person name="Quiles M."/>
            <person name="Madan Babu M."/>
            <person name="Saito T."/>
            <person name="Buchrieser C."/>
            <person name="Wardroper A."/>
            <person name="Felder M."/>
            <person name="Thangavelu M."/>
            <person name="Johnson D."/>
            <person name="Knights A."/>
            <person name="Loulseged H."/>
            <person name="Mungall K."/>
            <person name="Oliver K."/>
            <person name="Price C."/>
            <person name="Quail M.A."/>
            <person name="Urushihara H."/>
            <person name="Hernandez J."/>
            <person name="Rabbinowitsch E."/>
            <person name="Steffen D."/>
            <person name="Sanders M."/>
            <person name="Ma J."/>
            <person name="Kohara Y."/>
            <person name="Sharp S."/>
            <person name="Simmonds M."/>
            <person name="Spiegler S."/>
            <person name="Tivey A."/>
            <person name="Sugano S."/>
            <person name="White B."/>
            <person name="Walker D."/>
            <person name="Woodward J."/>
            <person name="Winckler T."/>
            <person name="Tanaka Y."/>
            <person name="Shaulsky G."/>
            <person name="Schleicher M."/>
            <person name="Weinstock G."/>
            <person name="Rosenthal A."/>
            <person name="Cox E.C."/>
            <person name="Chisholm R.L."/>
            <person name="Gibbs R."/>
            <person name="Loomis W.F."/>
            <person name="Platzer M."/>
            <person name="Kay R.R."/>
            <person name="Williams J."/>
            <person name="Dear P.H."/>
            <person name="Noegel A.A."/>
            <person name="Barrell B."/>
            <person name="Kuspa A."/>
        </authorList>
    </citation>
    <scope>NUCLEOTIDE SEQUENCE [LARGE SCALE GENOMIC DNA]</scope>
    <source>
        <strain evidence="1 2">AX4</strain>
    </source>
</reference>
<dbReference type="RefSeq" id="XP_637007.1">
    <property type="nucleotide sequence ID" value="XM_631915.1"/>
</dbReference>
<dbReference type="KEGG" id="ddi:DDB_G0287719"/>
<dbReference type="AlphaFoldDB" id="Q54JZ5"/>
<protein>
    <submittedName>
        <fullName evidence="1">Uncharacterized protein</fullName>
    </submittedName>
</protein>
<sequence>MTIFKTLTNLKINNNNNTNQETLSKTFKNEKLIQSQNDNQKWIMPTIYYRYTVVQFPYI</sequence>
<proteinExistence type="predicted"/>
<dbReference type="InParanoid" id="Q54JZ5"/>